<accession>A0A2C9ZNM5</accession>
<proteinExistence type="predicted"/>
<dbReference type="PANTHER" id="PTHR20883:SF48">
    <property type="entry name" value="ECTOINE DIOXYGENASE"/>
    <property type="match status" value="1"/>
</dbReference>
<keyword evidence="1" id="KW-0560">Oxidoreductase</keyword>
<sequence>MPPLSELTTAENLSEDTVRRYRDDGFVHIPQVLSVEEVATYRAASEALLERDMEIWAGGEDGGQVEVNYVTQAWRKDETLRVLALHPGLSGIAARLAGGPLRLYSSEVLVKEPRKALPTLVHDDEAGLPMAGLSLTLTAWVALVDVPVERGCLSYVPGSHLRKESERLVHMTSFEHFRPPEDIWPDYPWQPRVTVPLRAGDVAFHHCRTVHMAGANNTDERRVGHGVIFMDDGTTYLPGVTDEYLSHMRPGQRLDDDKLFPVVGG</sequence>
<dbReference type="EMBL" id="NGFN01000004">
    <property type="protein sequence ID" value="OUD04953.1"/>
    <property type="molecule type" value="Genomic_DNA"/>
</dbReference>
<evidence type="ECO:0000313" key="1">
    <source>
        <dbReference type="EMBL" id="OUD04953.1"/>
    </source>
</evidence>
<evidence type="ECO:0000313" key="2">
    <source>
        <dbReference type="Proteomes" id="UP000195105"/>
    </source>
</evidence>
<name>A0A2C9ZNM5_9ACTN</name>
<dbReference type="PANTHER" id="PTHR20883">
    <property type="entry name" value="PHYTANOYL-COA DIOXYGENASE DOMAIN CONTAINING 1"/>
    <property type="match status" value="1"/>
</dbReference>
<dbReference type="GO" id="GO:0005506">
    <property type="term" value="F:iron ion binding"/>
    <property type="evidence" value="ECO:0007669"/>
    <property type="project" value="UniProtKB-ARBA"/>
</dbReference>
<dbReference type="InterPro" id="IPR008775">
    <property type="entry name" value="Phytyl_CoA_dOase-like"/>
</dbReference>
<organism evidence="1 2">
    <name type="scientific">Streptomyces swartbergensis</name>
    <dbReference type="NCBI Taxonomy" id="487165"/>
    <lineage>
        <taxon>Bacteria</taxon>
        <taxon>Bacillati</taxon>
        <taxon>Actinomycetota</taxon>
        <taxon>Actinomycetes</taxon>
        <taxon>Kitasatosporales</taxon>
        <taxon>Streptomycetaceae</taxon>
        <taxon>Streptomyces</taxon>
    </lineage>
</organism>
<dbReference type="GO" id="GO:0016706">
    <property type="term" value="F:2-oxoglutarate-dependent dioxygenase activity"/>
    <property type="evidence" value="ECO:0007669"/>
    <property type="project" value="UniProtKB-ARBA"/>
</dbReference>
<protein>
    <submittedName>
        <fullName evidence="1">Phytanoyl-CoA dioxygenase</fullName>
    </submittedName>
</protein>
<dbReference type="Pfam" id="PF05721">
    <property type="entry name" value="PhyH"/>
    <property type="match status" value="1"/>
</dbReference>
<dbReference type="RefSeq" id="WP_086599032.1">
    <property type="nucleotide sequence ID" value="NZ_NGFN01000004.1"/>
</dbReference>
<gene>
    <name evidence="1" type="ORF">CA983_01495</name>
</gene>
<dbReference type="Gene3D" id="2.60.120.620">
    <property type="entry name" value="q2cbj1_9rhob like domain"/>
    <property type="match status" value="1"/>
</dbReference>
<keyword evidence="2" id="KW-1185">Reference proteome</keyword>
<dbReference type="AlphaFoldDB" id="A0A2C9ZNM5"/>
<reference evidence="1 2" key="1">
    <citation type="submission" date="2017-05" db="EMBL/GenBank/DDBJ databases">
        <title>Biotechnological potential of actinobacteria isolated from South African environments.</title>
        <authorList>
            <person name="Le Roes-Hill M."/>
            <person name="Prins A."/>
            <person name="Durrell K.A."/>
        </authorList>
    </citation>
    <scope>NUCLEOTIDE SEQUENCE [LARGE SCALE GENOMIC DNA]</scope>
    <source>
        <strain evidence="1 2">HMC13</strain>
    </source>
</reference>
<dbReference type="SUPFAM" id="SSF51197">
    <property type="entry name" value="Clavaminate synthase-like"/>
    <property type="match status" value="1"/>
</dbReference>
<dbReference type="Proteomes" id="UP000195105">
    <property type="component" value="Unassembled WGS sequence"/>
</dbReference>
<keyword evidence="1" id="KW-0223">Dioxygenase</keyword>
<comment type="caution">
    <text evidence="1">The sequence shown here is derived from an EMBL/GenBank/DDBJ whole genome shotgun (WGS) entry which is preliminary data.</text>
</comment>